<dbReference type="RefSeq" id="WP_211548539.1">
    <property type="nucleotide sequence ID" value="NZ_JAGTUF010000008.1"/>
</dbReference>
<proteinExistence type="predicted"/>
<reference evidence="1 2" key="1">
    <citation type="submission" date="2021-04" db="EMBL/GenBank/DDBJ databases">
        <title>Magnetospirillum sulfuroxidans sp. nov., a facultative chemolithoautotrophic sulfur-oxidizing alphaproteobacterium isolated from freshwater sediment and proposals for Paramagetospirillum gen. nov., and Magnetospirillaceae fam. nov.</title>
        <authorList>
            <person name="Koziaeva V."/>
            <person name="Geelhoed J.S."/>
            <person name="Sorokin D.Y."/>
            <person name="Grouzdev D.S."/>
        </authorList>
    </citation>
    <scope>NUCLEOTIDE SEQUENCE [LARGE SCALE GENOMIC DNA]</scope>
    <source>
        <strain evidence="1 2">J10</strain>
    </source>
</reference>
<evidence type="ECO:0000313" key="2">
    <source>
        <dbReference type="Proteomes" id="UP000680714"/>
    </source>
</evidence>
<accession>A0ABS5IEG5</accession>
<organism evidence="1 2">
    <name type="scientific">Magnetospirillum sulfuroxidans</name>
    <dbReference type="NCBI Taxonomy" id="611300"/>
    <lineage>
        <taxon>Bacteria</taxon>
        <taxon>Pseudomonadati</taxon>
        <taxon>Pseudomonadota</taxon>
        <taxon>Alphaproteobacteria</taxon>
        <taxon>Rhodospirillales</taxon>
        <taxon>Rhodospirillaceae</taxon>
        <taxon>Magnetospirillum</taxon>
    </lineage>
</organism>
<sequence length="95" mass="10773">MRRLPNSTDNLVLGTVNAPWKRAIDAETLATQIKEGKTDEWLCHIATFFTEVSPSLIDDFAEAHSIDQEKLMVTYKKIKEETGDNSLYMDKLLNG</sequence>
<dbReference type="EMBL" id="JAGTUF010000008">
    <property type="protein sequence ID" value="MBR9972108.1"/>
    <property type="molecule type" value="Genomic_DNA"/>
</dbReference>
<protein>
    <submittedName>
        <fullName evidence="1">Uncharacterized protein</fullName>
    </submittedName>
</protein>
<gene>
    <name evidence="1" type="ORF">KEC16_10325</name>
</gene>
<keyword evidence="2" id="KW-1185">Reference proteome</keyword>
<comment type="caution">
    <text evidence="1">The sequence shown here is derived from an EMBL/GenBank/DDBJ whole genome shotgun (WGS) entry which is preliminary data.</text>
</comment>
<name>A0ABS5IEG5_9PROT</name>
<evidence type="ECO:0000313" key="1">
    <source>
        <dbReference type="EMBL" id="MBR9972108.1"/>
    </source>
</evidence>
<dbReference type="Proteomes" id="UP000680714">
    <property type="component" value="Unassembled WGS sequence"/>
</dbReference>